<evidence type="ECO:0000313" key="4">
    <source>
        <dbReference type="EMBL" id="KAG2381539.1"/>
    </source>
</evidence>
<dbReference type="AlphaFoldDB" id="A0AA88GIE4"/>
<dbReference type="InterPro" id="IPR016024">
    <property type="entry name" value="ARM-type_fold"/>
</dbReference>
<accession>A0AA88GIE4</accession>
<dbReference type="InterPro" id="IPR011989">
    <property type="entry name" value="ARM-like"/>
</dbReference>
<protein>
    <submittedName>
        <fullName evidence="4">Uncharacterized protein</fullName>
    </submittedName>
</protein>
<dbReference type="SUPFAM" id="SSF48371">
    <property type="entry name" value="ARM repeat"/>
    <property type="match status" value="1"/>
</dbReference>
<dbReference type="Pfam" id="PF00514">
    <property type="entry name" value="Arm"/>
    <property type="match status" value="1"/>
</dbReference>
<dbReference type="EMBL" id="PYSW02000027">
    <property type="protein sequence ID" value="KAG2381539.1"/>
    <property type="molecule type" value="Genomic_DNA"/>
</dbReference>
<dbReference type="GeneID" id="68098982"/>
<comment type="caution">
    <text evidence="4">The sequence shown here is derived from an EMBL/GenBank/DDBJ whole genome shotgun (WGS) entry which is preliminary data.</text>
</comment>
<keyword evidence="3" id="KW-0653">Protein transport</keyword>
<reference evidence="4 5" key="1">
    <citation type="journal article" date="2018" name="BMC Genomics">
        <title>The genome of Naegleria lovaniensis, the basis for a comparative approach to unravel pathogenicity factors of the human pathogenic amoeba N. fowleri.</title>
        <authorList>
            <person name="Liechti N."/>
            <person name="Schurch N."/>
            <person name="Bruggmann R."/>
            <person name="Wittwer M."/>
        </authorList>
    </citation>
    <scope>NUCLEOTIDE SEQUENCE [LARGE SCALE GENOMIC DNA]</scope>
    <source>
        <strain evidence="4 5">ATCC 30569</strain>
    </source>
</reference>
<evidence type="ECO:0000256" key="3">
    <source>
        <dbReference type="ARBA" id="ARBA00022927"/>
    </source>
</evidence>
<keyword evidence="2" id="KW-0813">Transport</keyword>
<evidence type="ECO:0000256" key="1">
    <source>
        <dbReference type="ARBA" id="ARBA00010394"/>
    </source>
</evidence>
<gene>
    <name evidence="4" type="ORF">C9374_006528</name>
</gene>
<name>A0AA88GIE4_NAELO</name>
<comment type="similarity">
    <text evidence="1">Belongs to the importin alpha family.</text>
</comment>
<sequence>MQNIVNVIQASQHLSVLRCATLAISNLLRGKPAPSECYAMEALPILNRLIFSTDMNKCSLMQHKWALTYVTDGSNDKIQAVIDSGCLKRVIMLLSHESSSVVVPAVRIVGNVQSRMVASPEITLHIIFIQNHPYFTTLLKPSYIFVV</sequence>
<organism evidence="4 5">
    <name type="scientific">Naegleria lovaniensis</name>
    <name type="common">Amoeba</name>
    <dbReference type="NCBI Taxonomy" id="51637"/>
    <lineage>
        <taxon>Eukaryota</taxon>
        <taxon>Discoba</taxon>
        <taxon>Heterolobosea</taxon>
        <taxon>Tetramitia</taxon>
        <taxon>Eutetramitia</taxon>
        <taxon>Vahlkampfiidae</taxon>
        <taxon>Naegleria</taxon>
    </lineage>
</organism>
<dbReference type="GO" id="GO:0015031">
    <property type="term" value="P:protein transport"/>
    <property type="evidence" value="ECO:0007669"/>
    <property type="project" value="UniProtKB-KW"/>
</dbReference>
<dbReference type="Proteomes" id="UP000816034">
    <property type="component" value="Unassembled WGS sequence"/>
</dbReference>
<proteinExistence type="inferred from homology"/>
<keyword evidence="5" id="KW-1185">Reference proteome</keyword>
<evidence type="ECO:0000256" key="2">
    <source>
        <dbReference type="ARBA" id="ARBA00022448"/>
    </source>
</evidence>
<evidence type="ECO:0000313" key="5">
    <source>
        <dbReference type="Proteomes" id="UP000816034"/>
    </source>
</evidence>
<dbReference type="PANTHER" id="PTHR23316">
    <property type="entry name" value="IMPORTIN ALPHA"/>
    <property type="match status" value="1"/>
</dbReference>
<dbReference type="InterPro" id="IPR000225">
    <property type="entry name" value="Armadillo"/>
</dbReference>
<dbReference type="Gene3D" id="1.25.10.10">
    <property type="entry name" value="Leucine-rich Repeat Variant"/>
    <property type="match status" value="1"/>
</dbReference>
<dbReference type="RefSeq" id="XP_044547219.1">
    <property type="nucleotide sequence ID" value="XM_044696398.1"/>
</dbReference>